<dbReference type="KEGG" id="nta:107765092"/>
<dbReference type="PANTHER" id="PTHR11439">
    <property type="entry name" value="GAG-POL-RELATED RETROTRANSPOSON"/>
    <property type="match status" value="1"/>
</dbReference>
<reference evidence="2" key="1">
    <citation type="submission" date="2025-08" db="UniProtKB">
        <authorList>
            <consortium name="RefSeq"/>
        </authorList>
    </citation>
    <scope>IDENTIFICATION</scope>
</reference>
<dbReference type="InterPro" id="IPR013103">
    <property type="entry name" value="RVT_2"/>
</dbReference>
<dbReference type="AlphaFoldDB" id="A0A1S3XH06"/>
<dbReference type="STRING" id="4097.A0A1S3XH06"/>
<evidence type="ECO:0000313" key="2">
    <source>
        <dbReference type="RefSeq" id="XP_016439183.1"/>
    </source>
</evidence>
<dbReference type="PaxDb" id="4097-A0A1S3XH06"/>
<dbReference type="PANTHER" id="PTHR11439:SF505">
    <property type="entry name" value="REVERSE TRANSCRIPTASE TY1_COPIA-TYPE DOMAIN-CONTAINING PROTEIN"/>
    <property type="match status" value="1"/>
</dbReference>
<dbReference type="InterPro" id="IPR043502">
    <property type="entry name" value="DNA/RNA_pol_sf"/>
</dbReference>
<dbReference type="SUPFAM" id="SSF56672">
    <property type="entry name" value="DNA/RNA polymerases"/>
    <property type="match status" value="1"/>
</dbReference>
<dbReference type="OMA" id="LEISHYF"/>
<dbReference type="OrthoDB" id="1688190at2759"/>
<feature type="domain" description="Reverse transcriptase Ty1/copia-type" evidence="1">
    <location>
        <begin position="5"/>
        <end position="52"/>
    </location>
</feature>
<organism evidence="2">
    <name type="scientific">Nicotiana tabacum</name>
    <name type="common">Common tobacco</name>
    <dbReference type="NCBI Taxonomy" id="4097"/>
    <lineage>
        <taxon>Eukaryota</taxon>
        <taxon>Viridiplantae</taxon>
        <taxon>Streptophyta</taxon>
        <taxon>Embryophyta</taxon>
        <taxon>Tracheophyta</taxon>
        <taxon>Spermatophyta</taxon>
        <taxon>Magnoliopsida</taxon>
        <taxon>eudicotyledons</taxon>
        <taxon>Gunneridae</taxon>
        <taxon>Pentapetalae</taxon>
        <taxon>asterids</taxon>
        <taxon>lamiids</taxon>
        <taxon>Solanales</taxon>
        <taxon>Solanaceae</taxon>
        <taxon>Nicotianoideae</taxon>
        <taxon>Nicotianeae</taxon>
        <taxon>Nicotiana</taxon>
    </lineage>
</organism>
<dbReference type="RefSeq" id="XP_016439183.1">
    <property type="nucleotide sequence ID" value="XM_016583697.1"/>
</dbReference>
<evidence type="ECO:0000259" key="1">
    <source>
        <dbReference type="Pfam" id="PF07727"/>
    </source>
</evidence>
<protein>
    <submittedName>
        <fullName evidence="2">Uncharacterized mitochondrial protein AtMg00810-like</fullName>
    </submittedName>
</protein>
<proteinExistence type="predicted"/>
<dbReference type="Pfam" id="PF07727">
    <property type="entry name" value="RVT_2"/>
    <property type="match status" value="1"/>
</dbReference>
<sequence length="148" mass="16804">MGNIVVFVAVYVDDVILTGNDLDEINSLKKFSDQTFKIKDLEISHYFLGLEQSSLSSPHDPSLKLKADEGALLQDLTNYRKLVGKLNFLTNTRLDIAFSLQHLSQYMQNPKDTHLKDVYHVLRYLKGDPNLGIFLSSRTGYMISAFCD</sequence>
<accession>A0A1S3XH06</accession>
<name>A0A1S3XH06_TOBAC</name>
<gene>
    <name evidence="2" type="primary">LOC107765092</name>
</gene>